<evidence type="ECO:0000256" key="1">
    <source>
        <dbReference type="SAM" id="MobiDB-lite"/>
    </source>
</evidence>
<sequence>MDDVEQEELSKARQNRRTLTSEQRVVFVLLIFIGILGTIFGFRAIPAHLRRPFDEQLASYKGPEFLTESEQESRETERQKTSDTDKDGLKDYDELYVFKTSPYLTDSDSDGFDDKTEVYSGNDPNCPTGKNCGTTLVESSEGTGSTSADVPALLANILSVDPTRFENTSFQSLEDVQGFFSSLSAAEVRSLLISQGIPAQTVEQLSDEQLQELLQASVDEASTSGQFDSLIQSSGEGEVAPSSESSNQNISTE</sequence>
<keyword evidence="2" id="KW-1133">Transmembrane helix</keyword>
<keyword evidence="2" id="KW-0472">Membrane</keyword>
<comment type="caution">
    <text evidence="3">The sequence shown here is derived from an EMBL/GenBank/DDBJ whole genome shotgun (WGS) entry which is preliminary data.</text>
</comment>
<feature type="transmembrane region" description="Helical" evidence="2">
    <location>
        <begin position="25"/>
        <end position="45"/>
    </location>
</feature>
<evidence type="ECO:0000313" key="3">
    <source>
        <dbReference type="EMBL" id="KKR98168.1"/>
    </source>
</evidence>
<feature type="region of interest" description="Disordered" evidence="1">
    <location>
        <begin position="223"/>
        <end position="253"/>
    </location>
</feature>
<feature type="compositionally biased region" description="Polar residues" evidence="1">
    <location>
        <begin position="223"/>
        <end position="235"/>
    </location>
</feature>
<evidence type="ECO:0000313" key="4">
    <source>
        <dbReference type="Proteomes" id="UP000034746"/>
    </source>
</evidence>
<evidence type="ECO:0000256" key="2">
    <source>
        <dbReference type="SAM" id="Phobius"/>
    </source>
</evidence>
<organism evidence="3 4">
    <name type="scientific">Candidatus Uhrbacteria bacterium GW2011_GWF2_41_16</name>
    <dbReference type="NCBI Taxonomy" id="1618997"/>
    <lineage>
        <taxon>Bacteria</taxon>
        <taxon>Candidatus Uhriibacteriota</taxon>
    </lineage>
</organism>
<dbReference type="Proteomes" id="UP000034746">
    <property type="component" value="Unassembled WGS sequence"/>
</dbReference>
<proteinExistence type="predicted"/>
<name>A0A0G0VB75_9BACT</name>
<feature type="compositionally biased region" description="Basic and acidic residues" evidence="1">
    <location>
        <begin position="71"/>
        <end position="88"/>
    </location>
</feature>
<protein>
    <submittedName>
        <fullName evidence="3">Ig domain-containing protein</fullName>
    </submittedName>
</protein>
<feature type="compositionally biased region" description="Polar residues" evidence="1">
    <location>
        <begin position="242"/>
        <end position="253"/>
    </location>
</feature>
<dbReference type="AlphaFoldDB" id="A0A0G0VB75"/>
<feature type="region of interest" description="Disordered" evidence="1">
    <location>
        <begin position="63"/>
        <end position="88"/>
    </location>
</feature>
<keyword evidence="2" id="KW-0812">Transmembrane</keyword>
<dbReference type="EMBL" id="LCAU01000005">
    <property type="protein sequence ID" value="KKR98168.1"/>
    <property type="molecule type" value="Genomic_DNA"/>
</dbReference>
<gene>
    <name evidence="3" type="ORF">UU48_C0005G0024</name>
</gene>
<reference evidence="3 4" key="1">
    <citation type="journal article" date="2015" name="Nature">
        <title>rRNA introns, odd ribosomes, and small enigmatic genomes across a large radiation of phyla.</title>
        <authorList>
            <person name="Brown C.T."/>
            <person name="Hug L.A."/>
            <person name="Thomas B.C."/>
            <person name="Sharon I."/>
            <person name="Castelle C.J."/>
            <person name="Singh A."/>
            <person name="Wilkins M.J."/>
            <person name="Williams K.H."/>
            <person name="Banfield J.F."/>
        </authorList>
    </citation>
    <scope>NUCLEOTIDE SEQUENCE [LARGE SCALE GENOMIC DNA]</scope>
</reference>
<accession>A0A0G0VB75</accession>